<dbReference type="Pfam" id="PF00534">
    <property type="entry name" value="Glycos_transf_1"/>
    <property type="match status" value="1"/>
</dbReference>
<dbReference type="Proteomes" id="UP000034504">
    <property type="component" value="Unassembled WGS sequence"/>
</dbReference>
<dbReference type="AlphaFoldDB" id="A0A0G1MT63"/>
<evidence type="ECO:0000313" key="3">
    <source>
        <dbReference type="EMBL" id="KKT83972.1"/>
    </source>
</evidence>
<proteinExistence type="predicted"/>
<gene>
    <name evidence="3" type="ORF">UW82_C0029G0009</name>
</gene>
<dbReference type="PATRIC" id="fig|1619125.3.peg.554"/>
<sequence length="372" mass="43008">MRVALVHDQLREFGGAERVLVALKKIFPKADVYTTTFDLNSLGSHKNLIKEWQIFVSWFGKIPIVNRFYSPFRFLTPLIWESFDFSKYDLVISSSGSWMSKGIKTKKPTIHISYIHHPPRYLYGYETAIEWKKYWPIKIYAYIVNHFLRIWDYTAAHRPDFVLVISEEIKKRVKKFYGRESTIIYPPVELVTNYSDAKSEDFFLCISRLAAYKNIDVLISAFNLINLKLKVVGTGKEMEKLKRLAKENVELLGFVSEETKNSLLTECKGFIFPTDYEDFGIVVVEALAHGKPVLCHRSGGPLEIVQAGKTGMFFDTVNPESLANSIMSFDTEINAGKFDPQRCILSANRFSAERFKAEFYNFVMDKWEAKRA</sequence>
<dbReference type="InterPro" id="IPR050194">
    <property type="entry name" value="Glycosyltransferase_grp1"/>
</dbReference>
<feature type="domain" description="Glycosyltransferase subfamily 4-like N-terminal" evidence="2">
    <location>
        <begin position="13"/>
        <end position="190"/>
    </location>
</feature>
<dbReference type="Gene3D" id="3.40.50.2000">
    <property type="entry name" value="Glycogen Phosphorylase B"/>
    <property type="match status" value="2"/>
</dbReference>
<evidence type="ECO:0008006" key="5">
    <source>
        <dbReference type="Google" id="ProtNLM"/>
    </source>
</evidence>
<dbReference type="PANTHER" id="PTHR45947:SF3">
    <property type="entry name" value="SULFOQUINOVOSYL TRANSFERASE SQD2"/>
    <property type="match status" value="1"/>
</dbReference>
<comment type="caution">
    <text evidence="3">The sequence shown here is derived from an EMBL/GenBank/DDBJ whole genome shotgun (WGS) entry which is preliminary data.</text>
</comment>
<evidence type="ECO:0000259" key="2">
    <source>
        <dbReference type="Pfam" id="PF13439"/>
    </source>
</evidence>
<dbReference type="GO" id="GO:0016757">
    <property type="term" value="F:glycosyltransferase activity"/>
    <property type="evidence" value="ECO:0007669"/>
    <property type="project" value="InterPro"/>
</dbReference>
<feature type="domain" description="Glycosyl transferase family 1" evidence="1">
    <location>
        <begin position="198"/>
        <end position="329"/>
    </location>
</feature>
<dbReference type="PANTHER" id="PTHR45947">
    <property type="entry name" value="SULFOQUINOVOSYL TRANSFERASE SQD2"/>
    <property type="match status" value="1"/>
</dbReference>
<dbReference type="SUPFAM" id="SSF53756">
    <property type="entry name" value="UDP-Glycosyltransferase/glycogen phosphorylase"/>
    <property type="match status" value="1"/>
</dbReference>
<dbReference type="EMBL" id="LCJU01000029">
    <property type="protein sequence ID" value="KKT83972.1"/>
    <property type="molecule type" value="Genomic_DNA"/>
</dbReference>
<organism evidence="3 4">
    <name type="scientific">candidate division WWE3 bacterium GW2011_GWC2_44_9</name>
    <dbReference type="NCBI Taxonomy" id="1619125"/>
    <lineage>
        <taxon>Bacteria</taxon>
        <taxon>Katanobacteria</taxon>
    </lineage>
</organism>
<evidence type="ECO:0000313" key="4">
    <source>
        <dbReference type="Proteomes" id="UP000034504"/>
    </source>
</evidence>
<dbReference type="InterPro" id="IPR001296">
    <property type="entry name" value="Glyco_trans_1"/>
</dbReference>
<evidence type="ECO:0000259" key="1">
    <source>
        <dbReference type="Pfam" id="PF00534"/>
    </source>
</evidence>
<name>A0A0G1MT63_UNCKA</name>
<dbReference type="Pfam" id="PF13439">
    <property type="entry name" value="Glyco_transf_4"/>
    <property type="match status" value="1"/>
</dbReference>
<accession>A0A0G1MT63</accession>
<reference evidence="3 4" key="1">
    <citation type="journal article" date="2015" name="Nature">
        <title>rRNA introns, odd ribosomes, and small enigmatic genomes across a large radiation of phyla.</title>
        <authorList>
            <person name="Brown C.T."/>
            <person name="Hug L.A."/>
            <person name="Thomas B.C."/>
            <person name="Sharon I."/>
            <person name="Castelle C.J."/>
            <person name="Singh A."/>
            <person name="Wilkins M.J."/>
            <person name="Williams K.H."/>
            <person name="Banfield J.F."/>
        </authorList>
    </citation>
    <scope>NUCLEOTIDE SEQUENCE [LARGE SCALE GENOMIC DNA]</scope>
</reference>
<dbReference type="InterPro" id="IPR028098">
    <property type="entry name" value="Glyco_trans_4-like_N"/>
</dbReference>
<protein>
    <recommendedName>
        <fullName evidence="5">Glycosyl transferase group 1</fullName>
    </recommendedName>
</protein>